<keyword evidence="3" id="KW-1185">Reference proteome</keyword>
<name>A0ABV3WQ16_9HYPH</name>
<reference evidence="2 3" key="1">
    <citation type="submission" date="2024-01" db="EMBL/GenBank/DDBJ databases">
        <title>New evidence supports the origin of RcGTA from prophage.</title>
        <authorList>
            <person name="Xu Y."/>
            <person name="Liu B."/>
            <person name="Chen F."/>
        </authorList>
    </citation>
    <scope>NUCLEOTIDE SEQUENCE [LARGE SCALE GENOMIC DNA]</scope>
    <source>
        <strain evidence="2 3">CBW1107-2</strain>
    </source>
</reference>
<proteinExistence type="predicted"/>
<evidence type="ECO:0000259" key="1">
    <source>
        <dbReference type="Pfam" id="PF12728"/>
    </source>
</evidence>
<dbReference type="RefSeq" id="WP_368802040.1">
    <property type="nucleotide sequence ID" value="NZ_JAZHFV010000002.1"/>
</dbReference>
<dbReference type="InterPro" id="IPR041657">
    <property type="entry name" value="HTH_17"/>
</dbReference>
<feature type="domain" description="Helix-turn-helix" evidence="1">
    <location>
        <begin position="17"/>
        <end position="64"/>
    </location>
</feature>
<evidence type="ECO:0000313" key="2">
    <source>
        <dbReference type="EMBL" id="MEX4006752.1"/>
    </source>
</evidence>
<dbReference type="SUPFAM" id="SSF46955">
    <property type="entry name" value="Putative DNA-binding domain"/>
    <property type="match status" value="1"/>
</dbReference>
<dbReference type="Pfam" id="PF12728">
    <property type="entry name" value="HTH_17"/>
    <property type="match status" value="1"/>
</dbReference>
<accession>A0ABV3WQ16</accession>
<comment type="caution">
    <text evidence="2">The sequence shown here is derived from an EMBL/GenBank/DDBJ whole genome shotgun (WGS) entry which is preliminary data.</text>
</comment>
<protein>
    <submittedName>
        <fullName evidence="2">Helix-turn-helix domain-containing protein</fullName>
    </submittedName>
</protein>
<organism evidence="2 3">
    <name type="scientific">Neoaquamicrobium sediminum</name>
    <dbReference type="NCBI Taxonomy" id="1849104"/>
    <lineage>
        <taxon>Bacteria</taxon>
        <taxon>Pseudomonadati</taxon>
        <taxon>Pseudomonadota</taxon>
        <taxon>Alphaproteobacteria</taxon>
        <taxon>Hyphomicrobiales</taxon>
        <taxon>Phyllobacteriaceae</taxon>
        <taxon>Neoaquamicrobium</taxon>
    </lineage>
</organism>
<evidence type="ECO:0000313" key="3">
    <source>
        <dbReference type="Proteomes" id="UP001559025"/>
    </source>
</evidence>
<dbReference type="InterPro" id="IPR009061">
    <property type="entry name" value="DNA-bd_dom_put_sf"/>
</dbReference>
<gene>
    <name evidence="2" type="ORF">V1479_05505</name>
</gene>
<dbReference type="Proteomes" id="UP001559025">
    <property type="component" value="Unassembled WGS sequence"/>
</dbReference>
<sequence>MRRAKPNWRAVKRHRSYTVDEAARATGACKGTVRRWLKSGLPAITDQRPALILGEELIAFLDRRKRDRQKCQPHECFCFSCRRPRAPAFNAAEFIPMSASSGNLRALCEECLTVMHKRVAVAKIDPLRAILDVTIMQDDQHLREMPNPCLHVHLGKKG</sequence>
<dbReference type="EMBL" id="JAZHFV010000002">
    <property type="protein sequence ID" value="MEX4006752.1"/>
    <property type="molecule type" value="Genomic_DNA"/>
</dbReference>